<comment type="similarity">
    <text evidence="2">Belongs to the KHG/KDPG aldolase family.</text>
</comment>
<dbReference type="SUPFAM" id="SSF51569">
    <property type="entry name" value="Aldolase"/>
    <property type="match status" value="1"/>
</dbReference>
<dbReference type="CDD" id="cd00452">
    <property type="entry name" value="KDPG_aldolase"/>
    <property type="match status" value="1"/>
</dbReference>
<dbReference type="PANTHER" id="PTHR30246">
    <property type="entry name" value="2-KETO-3-DEOXY-6-PHOSPHOGLUCONATE ALDOLASE"/>
    <property type="match status" value="1"/>
</dbReference>
<dbReference type="InterPro" id="IPR000887">
    <property type="entry name" value="Aldlse_KDPG_KHG"/>
</dbReference>
<keyword evidence="7" id="KW-1185">Reference proteome</keyword>
<reference evidence="6 7" key="1">
    <citation type="submission" date="2018-01" db="EMBL/GenBank/DDBJ databases">
        <title>Genome sequence of a Cantenovulum-like bacteria.</title>
        <authorList>
            <person name="Tan W.R."/>
            <person name="Lau N.-S."/>
            <person name="Go F."/>
            <person name="Amirul A.-A.A."/>
        </authorList>
    </citation>
    <scope>NUCLEOTIDE SEQUENCE [LARGE SCALE GENOMIC DNA]</scope>
    <source>
        <strain evidence="6 7">CCB-QB4</strain>
    </source>
</reference>
<dbReference type="InterPro" id="IPR013785">
    <property type="entry name" value="Aldolase_TIM"/>
</dbReference>
<evidence type="ECO:0000313" key="7">
    <source>
        <dbReference type="Proteomes" id="UP000244441"/>
    </source>
</evidence>
<dbReference type="RefSeq" id="WP_108602314.1">
    <property type="nucleotide sequence ID" value="NZ_CP026604.1"/>
</dbReference>
<dbReference type="AlphaFoldDB" id="A0A2S0VPX2"/>
<evidence type="ECO:0000256" key="2">
    <source>
        <dbReference type="ARBA" id="ARBA00006906"/>
    </source>
</evidence>
<proteinExistence type="inferred from homology"/>
<comment type="pathway">
    <text evidence="1">Carbohydrate acid metabolism.</text>
</comment>
<dbReference type="KEGG" id="cate:C2869_07255"/>
<dbReference type="GO" id="GO:0016829">
    <property type="term" value="F:lyase activity"/>
    <property type="evidence" value="ECO:0007669"/>
    <property type="project" value="UniProtKB-KW"/>
</dbReference>
<dbReference type="NCBIfam" id="TIGR01182">
    <property type="entry name" value="eda"/>
    <property type="match status" value="1"/>
</dbReference>
<evidence type="ECO:0000256" key="4">
    <source>
        <dbReference type="ARBA" id="ARBA00023239"/>
    </source>
</evidence>
<evidence type="ECO:0000313" key="6">
    <source>
        <dbReference type="EMBL" id="AWB66243.1"/>
    </source>
</evidence>
<dbReference type="Pfam" id="PF01081">
    <property type="entry name" value="Aldolase"/>
    <property type="match status" value="1"/>
</dbReference>
<comment type="subunit">
    <text evidence="3">Homotrimer.</text>
</comment>
<evidence type="ECO:0000256" key="1">
    <source>
        <dbReference type="ARBA" id="ARBA00004761"/>
    </source>
</evidence>
<organism evidence="6 7">
    <name type="scientific">Saccharobesus litoralis</name>
    <dbReference type="NCBI Taxonomy" id="2172099"/>
    <lineage>
        <taxon>Bacteria</taxon>
        <taxon>Pseudomonadati</taxon>
        <taxon>Pseudomonadota</taxon>
        <taxon>Gammaproteobacteria</taxon>
        <taxon>Alteromonadales</taxon>
        <taxon>Alteromonadaceae</taxon>
        <taxon>Saccharobesus</taxon>
    </lineage>
</organism>
<evidence type="ECO:0000256" key="5">
    <source>
        <dbReference type="ARBA" id="ARBA00023277"/>
    </source>
</evidence>
<keyword evidence="5" id="KW-0119">Carbohydrate metabolism</keyword>
<name>A0A2S0VPX2_9ALTE</name>
<gene>
    <name evidence="6" type="ORF">C2869_07255</name>
</gene>
<evidence type="ECO:0000256" key="3">
    <source>
        <dbReference type="ARBA" id="ARBA00011233"/>
    </source>
</evidence>
<protein>
    <submittedName>
        <fullName evidence="6">2-dehydro-3-deoxyphosphogluconate aldolase</fullName>
    </submittedName>
</protein>
<dbReference type="OrthoDB" id="8590323at2"/>
<keyword evidence="4" id="KW-0456">Lyase</keyword>
<dbReference type="PANTHER" id="PTHR30246:SF1">
    <property type="entry name" value="2-DEHYDRO-3-DEOXY-6-PHOSPHOGALACTONATE ALDOLASE-RELATED"/>
    <property type="match status" value="1"/>
</dbReference>
<dbReference type="EMBL" id="CP026604">
    <property type="protein sequence ID" value="AWB66243.1"/>
    <property type="molecule type" value="Genomic_DNA"/>
</dbReference>
<dbReference type="Proteomes" id="UP000244441">
    <property type="component" value="Chromosome"/>
</dbReference>
<accession>A0A2S0VPX2</accession>
<sequence>MTQLNPQIQDKQIQRQHSAELIRAAKFVAIIRLAKFEEIAPVIECLVAGGIKVLEVTANTPCYLDAIDQARDLYPDVLIGAGTIINLERARLAIAAGAQFLVTPNTKPEIVEYAHQQGVPVLLGALTPTDIIAALDCGADFIKVFPAGSMGIDYFKDLKGPYSDIDLMPVGGVNVDNVQDWFAAGAVGVGVGNDLTQAVYSEQDKLQRIAHVKKYLDQVPI</sequence>
<dbReference type="Gene3D" id="3.20.20.70">
    <property type="entry name" value="Aldolase class I"/>
    <property type="match status" value="1"/>
</dbReference>